<dbReference type="Proteomes" id="UP000199451">
    <property type="component" value="Unassembled WGS sequence"/>
</dbReference>
<dbReference type="EMBL" id="FNHL01000002">
    <property type="protein sequence ID" value="SDM42494.1"/>
    <property type="molecule type" value="Genomic_DNA"/>
</dbReference>
<feature type="transmembrane region" description="Helical" evidence="1">
    <location>
        <begin position="36"/>
        <end position="54"/>
    </location>
</feature>
<keyword evidence="1" id="KW-0472">Membrane</keyword>
<keyword evidence="1" id="KW-1133">Transmembrane helix</keyword>
<protein>
    <submittedName>
        <fullName evidence="2">Uncharacterized protein</fullName>
    </submittedName>
</protein>
<evidence type="ECO:0000313" key="2">
    <source>
        <dbReference type="EMBL" id="SDM42494.1"/>
    </source>
</evidence>
<dbReference type="STRING" id="660521.SAMN04487949_1611"/>
<feature type="transmembrane region" description="Helical" evidence="1">
    <location>
        <begin position="7"/>
        <end position="24"/>
    </location>
</feature>
<reference evidence="3" key="1">
    <citation type="submission" date="2016-10" db="EMBL/GenBank/DDBJ databases">
        <authorList>
            <person name="Varghese N."/>
            <person name="Submissions S."/>
        </authorList>
    </citation>
    <scope>NUCLEOTIDE SEQUENCE [LARGE SCALE GENOMIC DNA]</scope>
    <source>
        <strain evidence="3">CGMCC 1.10119</strain>
    </source>
</reference>
<name>A0A1G9T415_9EURY</name>
<evidence type="ECO:0000256" key="1">
    <source>
        <dbReference type="SAM" id="Phobius"/>
    </source>
</evidence>
<dbReference type="RefSeq" id="WP_089696223.1">
    <property type="nucleotide sequence ID" value="NZ_FNHL01000002.1"/>
</dbReference>
<accession>A0A1G9T415</accession>
<keyword evidence="1" id="KW-0812">Transmembrane</keyword>
<sequence length="117" mass="12412">MVSRSSLVRLGVLVVFTGAAAVLFRVVPSISLGGTAVRTALVVAAVGGVFCLWSGFRRYRDGRPRAAAWFVLLGVGLPLSLVDRPVVPWVGVAFVLASVAVSWQLDGRLRALFSNES</sequence>
<keyword evidence="3" id="KW-1185">Reference proteome</keyword>
<feature type="transmembrane region" description="Helical" evidence="1">
    <location>
        <begin position="88"/>
        <end position="105"/>
    </location>
</feature>
<dbReference type="AlphaFoldDB" id="A0A1G9T415"/>
<gene>
    <name evidence="2" type="ORF">SAMN04487949_1611</name>
</gene>
<evidence type="ECO:0000313" key="3">
    <source>
        <dbReference type="Proteomes" id="UP000199451"/>
    </source>
</evidence>
<proteinExistence type="predicted"/>
<organism evidence="2 3">
    <name type="scientific">Halogranum gelatinilyticum</name>
    <dbReference type="NCBI Taxonomy" id="660521"/>
    <lineage>
        <taxon>Archaea</taxon>
        <taxon>Methanobacteriati</taxon>
        <taxon>Methanobacteriota</taxon>
        <taxon>Stenosarchaea group</taxon>
        <taxon>Halobacteria</taxon>
        <taxon>Halobacteriales</taxon>
        <taxon>Haloferacaceae</taxon>
    </lineage>
</organism>
<feature type="transmembrane region" description="Helical" evidence="1">
    <location>
        <begin position="66"/>
        <end position="82"/>
    </location>
</feature>